<gene>
    <name evidence="1" type="ORF">M9H77_12786</name>
</gene>
<reference evidence="2" key="1">
    <citation type="journal article" date="2023" name="Nat. Plants">
        <title>Single-cell RNA sequencing provides a high-resolution roadmap for understanding the multicellular compartmentation of specialized metabolism.</title>
        <authorList>
            <person name="Sun S."/>
            <person name="Shen X."/>
            <person name="Li Y."/>
            <person name="Li Y."/>
            <person name="Wang S."/>
            <person name="Li R."/>
            <person name="Zhang H."/>
            <person name="Shen G."/>
            <person name="Guo B."/>
            <person name="Wei J."/>
            <person name="Xu J."/>
            <person name="St-Pierre B."/>
            <person name="Chen S."/>
            <person name="Sun C."/>
        </authorList>
    </citation>
    <scope>NUCLEOTIDE SEQUENCE [LARGE SCALE GENOMIC DNA]</scope>
</reference>
<dbReference type="Proteomes" id="UP001060085">
    <property type="component" value="Linkage Group LG03"/>
</dbReference>
<dbReference type="EMBL" id="CM044703">
    <property type="protein sequence ID" value="KAI5672422.1"/>
    <property type="molecule type" value="Genomic_DNA"/>
</dbReference>
<keyword evidence="2" id="KW-1185">Reference proteome</keyword>
<evidence type="ECO:0000313" key="1">
    <source>
        <dbReference type="EMBL" id="KAI5672422.1"/>
    </source>
</evidence>
<sequence>MRHSSCCGPAAAPSYYSSNFEEQNYGKKTRVGVEFLDCKIIGDPGLRKLIDSYPYEIRDELRRRYMAKGPTQPCDHKFPQTDFGEIRRPFQNIWFKDFLLGQNHKHSDDILTEVGFKNRKRAKEKFRNHEGSPNSPHSGAVIQLLGFRNQRHNVLVFRGHDESVNSVQREVKQAIVNEIGDKFFSLLVDEAQGSSVEEQLSIVLRFVNDNGEVVKRFLGVLHVSDTSAQTLKNSIDDFFAINGLSISQLRGQGYDGASNMCGELNGLKQKVLDENKHAYYVHYFAHQLQLVLVTTSKKNAFVFDLMVKQMDDCFMESNSELLMCISCLDPRYSFVNFDRNQLLRLSELYSDNFSISDKFELKAQLDTYISYMRSRDGAAFSGLTNIGDLAKKMVETKSYKFFNLVYRLIELA</sequence>
<protein>
    <submittedName>
        <fullName evidence="1">Uncharacterized protein</fullName>
    </submittedName>
</protein>
<accession>A0ACC0BIG6</accession>
<evidence type="ECO:0000313" key="2">
    <source>
        <dbReference type="Proteomes" id="UP001060085"/>
    </source>
</evidence>
<comment type="caution">
    <text evidence="1">The sequence shown here is derived from an EMBL/GenBank/DDBJ whole genome shotgun (WGS) entry which is preliminary data.</text>
</comment>
<proteinExistence type="predicted"/>
<name>A0ACC0BIG6_CATRO</name>
<organism evidence="1 2">
    <name type="scientific">Catharanthus roseus</name>
    <name type="common">Madagascar periwinkle</name>
    <name type="synonym">Vinca rosea</name>
    <dbReference type="NCBI Taxonomy" id="4058"/>
    <lineage>
        <taxon>Eukaryota</taxon>
        <taxon>Viridiplantae</taxon>
        <taxon>Streptophyta</taxon>
        <taxon>Embryophyta</taxon>
        <taxon>Tracheophyta</taxon>
        <taxon>Spermatophyta</taxon>
        <taxon>Magnoliopsida</taxon>
        <taxon>eudicotyledons</taxon>
        <taxon>Gunneridae</taxon>
        <taxon>Pentapetalae</taxon>
        <taxon>asterids</taxon>
        <taxon>lamiids</taxon>
        <taxon>Gentianales</taxon>
        <taxon>Apocynaceae</taxon>
        <taxon>Rauvolfioideae</taxon>
        <taxon>Vinceae</taxon>
        <taxon>Catharanthinae</taxon>
        <taxon>Catharanthus</taxon>
    </lineage>
</organism>